<evidence type="ECO:0000256" key="1">
    <source>
        <dbReference type="SAM" id="Coils"/>
    </source>
</evidence>
<evidence type="ECO:0000313" key="5">
    <source>
        <dbReference type="Proteomes" id="UP000054097"/>
    </source>
</evidence>
<evidence type="ECO:0000256" key="2">
    <source>
        <dbReference type="SAM" id="MobiDB-lite"/>
    </source>
</evidence>
<dbReference type="AlphaFoldDB" id="A0A0C3A6A6"/>
<evidence type="ECO:0000313" key="3">
    <source>
        <dbReference type="EMBL" id="KIM20170.1"/>
    </source>
</evidence>
<feature type="region of interest" description="Disordered" evidence="2">
    <location>
        <begin position="137"/>
        <end position="169"/>
    </location>
</feature>
<evidence type="ECO:0000313" key="4">
    <source>
        <dbReference type="EMBL" id="KIM27105.1"/>
    </source>
</evidence>
<dbReference type="HOGENOM" id="CLU_1107682_0_0_1"/>
<dbReference type="EMBL" id="KN824465">
    <property type="protein sequence ID" value="KIM20170.1"/>
    <property type="molecule type" value="Genomic_DNA"/>
</dbReference>
<keyword evidence="5" id="KW-1185">Reference proteome</keyword>
<sequence length="251" mass="27786">MTHEIYSPEQSVLLVTNSSGINTVAEKIEEAYSRLEEVLSEEAALRRTLDELFAEEQAQAAEQLKRAHAHAEAIQEKQALMRSRILGGSSIEDKEQMVPLAGRYMAPGGLDLRHVEPIGEVLLSGITTQGMNGIKAESCESHPDSVEEVPLSPRKREGNTSHTLAGSPMERALEIFEISGMPNENHNDSTIPSDSNSKPGLYLTYEERNELLRWFDTSRVKKMTTGAFKRKAPSFLRELVAQSALDSHPTS</sequence>
<dbReference type="Proteomes" id="UP000054097">
    <property type="component" value="Unassembled WGS sequence"/>
</dbReference>
<keyword evidence="1" id="KW-0175">Coiled coil</keyword>
<protein>
    <submittedName>
        <fullName evidence="3">Uncharacterized protein</fullName>
    </submittedName>
</protein>
<reference evidence="5" key="2">
    <citation type="submission" date="2015-01" db="EMBL/GenBank/DDBJ databases">
        <title>Evolutionary Origins and Diversification of the Mycorrhizal Mutualists.</title>
        <authorList>
            <consortium name="DOE Joint Genome Institute"/>
            <consortium name="Mycorrhizal Genomics Consortium"/>
            <person name="Kohler A."/>
            <person name="Kuo A."/>
            <person name="Nagy L.G."/>
            <person name="Floudas D."/>
            <person name="Copeland A."/>
            <person name="Barry K.W."/>
            <person name="Cichocki N."/>
            <person name="Veneault-Fourrey C."/>
            <person name="LaButti K."/>
            <person name="Lindquist E.A."/>
            <person name="Lipzen A."/>
            <person name="Lundell T."/>
            <person name="Morin E."/>
            <person name="Murat C."/>
            <person name="Riley R."/>
            <person name="Ohm R."/>
            <person name="Sun H."/>
            <person name="Tunlid A."/>
            <person name="Henrissat B."/>
            <person name="Grigoriev I.V."/>
            <person name="Hibbett D.S."/>
            <person name="Martin F."/>
        </authorList>
    </citation>
    <scope>NUCLEOTIDE SEQUENCE [LARGE SCALE GENOMIC DNA]</scope>
    <source>
        <strain evidence="4 5">MAFF 305830</strain>
    </source>
</reference>
<gene>
    <name evidence="4" type="ORF">M408DRAFT_330230</name>
    <name evidence="3" type="ORF">M408DRAFT_334094</name>
</gene>
<organism evidence="3 5">
    <name type="scientific">Serendipita vermifera MAFF 305830</name>
    <dbReference type="NCBI Taxonomy" id="933852"/>
    <lineage>
        <taxon>Eukaryota</taxon>
        <taxon>Fungi</taxon>
        <taxon>Dikarya</taxon>
        <taxon>Basidiomycota</taxon>
        <taxon>Agaricomycotina</taxon>
        <taxon>Agaricomycetes</taxon>
        <taxon>Sebacinales</taxon>
        <taxon>Serendipitaceae</taxon>
        <taxon>Serendipita</taxon>
    </lineage>
</organism>
<reference evidence="3 5" key="1">
    <citation type="submission" date="2014-04" db="EMBL/GenBank/DDBJ databases">
        <authorList>
            <consortium name="DOE Joint Genome Institute"/>
            <person name="Kuo A."/>
            <person name="Zuccaro A."/>
            <person name="Kohler A."/>
            <person name="Nagy L.G."/>
            <person name="Floudas D."/>
            <person name="Copeland A."/>
            <person name="Barry K.W."/>
            <person name="Cichocki N."/>
            <person name="Veneault-Fourrey C."/>
            <person name="LaButti K."/>
            <person name="Lindquist E.A."/>
            <person name="Lipzen A."/>
            <person name="Lundell T."/>
            <person name="Morin E."/>
            <person name="Murat C."/>
            <person name="Sun H."/>
            <person name="Tunlid A."/>
            <person name="Henrissat B."/>
            <person name="Grigoriev I.V."/>
            <person name="Hibbett D.S."/>
            <person name="Martin F."/>
            <person name="Nordberg H.P."/>
            <person name="Cantor M.N."/>
            <person name="Hua S.X."/>
        </authorList>
    </citation>
    <scope>NUCLEOTIDE SEQUENCE [LARGE SCALE GENOMIC DNA]</scope>
    <source>
        <strain evidence="3 5">MAFF 305830</strain>
    </source>
</reference>
<dbReference type="EMBL" id="KN824301">
    <property type="protein sequence ID" value="KIM27105.1"/>
    <property type="molecule type" value="Genomic_DNA"/>
</dbReference>
<name>A0A0C3A6A6_SERVB</name>
<accession>A0A0C3A6A6</accession>
<feature type="coiled-coil region" evidence="1">
    <location>
        <begin position="21"/>
        <end position="55"/>
    </location>
</feature>
<reference evidence="3" key="3">
    <citation type="submission" date="2015-02" db="EMBL/GenBank/DDBJ databases">
        <title>Evolutionary Origins and Diversification of the Mycorrhizal Mutualists.</title>
        <authorList>
            <consortium name="DOE Joint Genome Institute"/>
            <consortium name="Mycorrhizal Genomics Consortium"/>
            <person name="Kohler A."/>
            <person name="Kuo A."/>
            <person name="Nagy L.G."/>
            <person name="Floudas D."/>
            <person name="Copeland A."/>
            <person name="Barry K.W."/>
            <person name="Cichocki N."/>
            <person name="Veneault-Fourrey C."/>
            <person name="LaButti K."/>
            <person name="Lindquist E.A."/>
            <person name="Lipzen A."/>
            <person name="Lundell T."/>
            <person name="Morin E."/>
            <person name="Murat C."/>
            <person name="Riley R."/>
            <person name="Ohm R."/>
            <person name="Sun H."/>
            <person name="Tunlid A."/>
            <person name="Henrissat B."/>
            <person name="Grigoriev I.V."/>
            <person name="Hibbett D.S."/>
            <person name="Martin F."/>
        </authorList>
    </citation>
    <scope>NUCLEOTIDE SEQUENCE</scope>
    <source>
        <strain evidence="3 5">MAFF 305830</strain>
    </source>
</reference>
<proteinExistence type="predicted"/>